<proteinExistence type="predicted"/>
<sequence length="204" mass="22338">MGACVSSHHKYSSTMKVHVSSGSNRKLDVNHVVTPCSLTKEQQPSIISDNVAVKPQSVPLHSKTVSRDIEETFFDSQAWLDSDCESDFMSVDGEFTPSRGNTPVHHNFLTGPPQMKDGAPAIDNHNPSVTLLQPSPSLIKKKKRLSELFSESQREGYNCDDENGETGAVGSLEAVTVRGGGLKPKRGRWVEIVQVHGCRPRTQT</sequence>
<evidence type="ECO:0000313" key="2">
    <source>
        <dbReference type="Proteomes" id="UP001206925"/>
    </source>
</evidence>
<protein>
    <submittedName>
        <fullName evidence="1">Uncharacterized protein</fullName>
    </submittedName>
</protein>
<dbReference type="EMBL" id="JAMZMK010008104">
    <property type="protein sequence ID" value="KAI7741934.1"/>
    <property type="molecule type" value="Genomic_DNA"/>
</dbReference>
<organism evidence="1 2">
    <name type="scientific">Ambrosia artemisiifolia</name>
    <name type="common">Common ragweed</name>
    <dbReference type="NCBI Taxonomy" id="4212"/>
    <lineage>
        <taxon>Eukaryota</taxon>
        <taxon>Viridiplantae</taxon>
        <taxon>Streptophyta</taxon>
        <taxon>Embryophyta</taxon>
        <taxon>Tracheophyta</taxon>
        <taxon>Spermatophyta</taxon>
        <taxon>Magnoliopsida</taxon>
        <taxon>eudicotyledons</taxon>
        <taxon>Gunneridae</taxon>
        <taxon>Pentapetalae</taxon>
        <taxon>asterids</taxon>
        <taxon>campanulids</taxon>
        <taxon>Asterales</taxon>
        <taxon>Asteraceae</taxon>
        <taxon>Asteroideae</taxon>
        <taxon>Heliantheae alliance</taxon>
        <taxon>Heliantheae</taxon>
        <taxon>Ambrosia</taxon>
    </lineage>
</organism>
<dbReference type="PANTHER" id="PTHR34280:SF18">
    <property type="match status" value="1"/>
</dbReference>
<dbReference type="PANTHER" id="PTHR34280">
    <property type="entry name" value="OS01G0920100 PROTEIN"/>
    <property type="match status" value="1"/>
</dbReference>
<evidence type="ECO:0000313" key="1">
    <source>
        <dbReference type="EMBL" id="KAI7741934.1"/>
    </source>
</evidence>
<name>A0AAD5CJY7_AMBAR</name>
<keyword evidence="2" id="KW-1185">Reference proteome</keyword>
<dbReference type="InterPro" id="IPR038947">
    <property type="entry name" value="At3g27210-like"/>
</dbReference>
<comment type="caution">
    <text evidence="1">The sequence shown here is derived from an EMBL/GenBank/DDBJ whole genome shotgun (WGS) entry which is preliminary data.</text>
</comment>
<accession>A0AAD5CJY7</accession>
<feature type="non-terminal residue" evidence="1">
    <location>
        <position position="1"/>
    </location>
</feature>
<dbReference type="AlphaFoldDB" id="A0AAD5CJY7"/>
<reference evidence="1" key="1">
    <citation type="submission" date="2022-06" db="EMBL/GenBank/DDBJ databases">
        <title>Uncovering the hologenomic basis of an extraordinary plant invasion.</title>
        <authorList>
            <person name="Bieker V.C."/>
            <person name="Martin M.D."/>
            <person name="Gilbert T."/>
            <person name="Hodgins K."/>
            <person name="Battlay P."/>
            <person name="Petersen B."/>
            <person name="Wilson J."/>
        </authorList>
    </citation>
    <scope>NUCLEOTIDE SEQUENCE</scope>
    <source>
        <strain evidence="1">AA19_3_7</strain>
        <tissue evidence="1">Leaf</tissue>
    </source>
</reference>
<dbReference type="Proteomes" id="UP001206925">
    <property type="component" value="Unassembled WGS sequence"/>
</dbReference>
<gene>
    <name evidence="1" type="ORF">M8C21_024313</name>
</gene>